<evidence type="ECO:0000256" key="1">
    <source>
        <dbReference type="SAM" id="MobiDB-lite"/>
    </source>
</evidence>
<dbReference type="AlphaFoldDB" id="A0A540K4J5"/>
<feature type="region of interest" description="Disordered" evidence="1">
    <location>
        <begin position="1"/>
        <end position="43"/>
    </location>
</feature>
<accession>A0A540K4J5</accession>
<sequence>MADDFVSMPPFSTEASSAKKSSDERISERNVQSPPLSIKDKEEKTKRCAFVQGMLLSTILDDGL</sequence>
<dbReference type="Pfam" id="PF14571">
    <property type="entry name" value="Di19_C"/>
    <property type="match status" value="1"/>
</dbReference>
<proteinExistence type="predicted"/>
<reference evidence="3 4" key="1">
    <citation type="journal article" date="2019" name="G3 (Bethesda)">
        <title>Sequencing of a Wild Apple (Malus baccata) Genome Unravels the Differences Between Cultivated and Wild Apple Species Regarding Disease Resistance and Cold Tolerance.</title>
        <authorList>
            <person name="Chen X."/>
        </authorList>
    </citation>
    <scope>NUCLEOTIDE SEQUENCE [LARGE SCALE GENOMIC DNA]</scope>
    <source>
        <strain evidence="4">cv. Shandingzi</strain>
        <tissue evidence="3">Leaves</tissue>
    </source>
</reference>
<feature type="domain" description="Di19 C-terminal" evidence="2">
    <location>
        <begin position="7"/>
        <end position="59"/>
    </location>
</feature>
<dbReference type="Proteomes" id="UP000315295">
    <property type="component" value="Unassembled WGS sequence"/>
</dbReference>
<gene>
    <name evidence="3" type="ORF">C1H46_045322</name>
</gene>
<comment type="caution">
    <text evidence="3">The sequence shown here is derived from an EMBL/GenBank/DDBJ whole genome shotgun (WGS) entry which is preliminary data.</text>
</comment>
<organism evidence="3 4">
    <name type="scientific">Malus baccata</name>
    <name type="common">Siberian crab apple</name>
    <name type="synonym">Pyrus baccata</name>
    <dbReference type="NCBI Taxonomy" id="106549"/>
    <lineage>
        <taxon>Eukaryota</taxon>
        <taxon>Viridiplantae</taxon>
        <taxon>Streptophyta</taxon>
        <taxon>Embryophyta</taxon>
        <taxon>Tracheophyta</taxon>
        <taxon>Spermatophyta</taxon>
        <taxon>Magnoliopsida</taxon>
        <taxon>eudicotyledons</taxon>
        <taxon>Gunneridae</taxon>
        <taxon>Pentapetalae</taxon>
        <taxon>rosids</taxon>
        <taxon>fabids</taxon>
        <taxon>Rosales</taxon>
        <taxon>Rosaceae</taxon>
        <taxon>Amygdaloideae</taxon>
        <taxon>Maleae</taxon>
        <taxon>Malus</taxon>
    </lineage>
</organism>
<evidence type="ECO:0000313" key="3">
    <source>
        <dbReference type="EMBL" id="TQD69145.1"/>
    </source>
</evidence>
<protein>
    <recommendedName>
        <fullName evidence="2">Di19 C-terminal domain-containing protein</fullName>
    </recommendedName>
</protein>
<dbReference type="EMBL" id="VIEB01004703">
    <property type="protein sequence ID" value="TQD69145.1"/>
    <property type="molecule type" value="Genomic_DNA"/>
</dbReference>
<name>A0A540K4J5_MALBA</name>
<dbReference type="InterPro" id="IPR027935">
    <property type="entry name" value="Di19_C"/>
</dbReference>
<evidence type="ECO:0000313" key="4">
    <source>
        <dbReference type="Proteomes" id="UP000315295"/>
    </source>
</evidence>
<evidence type="ECO:0000259" key="2">
    <source>
        <dbReference type="Pfam" id="PF14571"/>
    </source>
</evidence>
<keyword evidence="4" id="KW-1185">Reference proteome</keyword>